<dbReference type="EMBL" id="JBIMZQ010000004">
    <property type="protein sequence ID" value="KAL3672199.1"/>
    <property type="molecule type" value="Genomic_DNA"/>
</dbReference>
<dbReference type="AlphaFoldDB" id="A0ABD3G4V1"/>
<evidence type="ECO:0000313" key="1">
    <source>
        <dbReference type="EMBL" id="KAL3672199.1"/>
    </source>
</evidence>
<dbReference type="Proteomes" id="UP001632037">
    <property type="component" value="Unassembled WGS sequence"/>
</dbReference>
<sequence length="107" mass="11741">MVKLYCVVIGVPGSVFQEIKTRKPDTVKCEADLLKLFLEKKESGVWLTEEDVENGVKNTAGLKPLKSALSKIGDVVLSEMALRPEVTKEEVAALKGTVDVVVDHDSW</sequence>
<protein>
    <submittedName>
        <fullName evidence="1">Uncharacterized protein</fullName>
    </submittedName>
</protein>
<comment type="caution">
    <text evidence="1">The sequence shown here is derived from an EMBL/GenBank/DDBJ whole genome shotgun (WGS) entry which is preliminary data.</text>
</comment>
<organism evidence="1 2">
    <name type="scientific">Phytophthora oleae</name>
    <dbReference type="NCBI Taxonomy" id="2107226"/>
    <lineage>
        <taxon>Eukaryota</taxon>
        <taxon>Sar</taxon>
        <taxon>Stramenopiles</taxon>
        <taxon>Oomycota</taxon>
        <taxon>Peronosporomycetes</taxon>
        <taxon>Peronosporales</taxon>
        <taxon>Peronosporaceae</taxon>
        <taxon>Phytophthora</taxon>
    </lineage>
</organism>
<proteinExistence type="predicted"/>
<name>A0ABD3G4V1_9STRA</name>
<gene>
    <name evidence="1" type="ORF">V7S43_002861</name>
</gene>
<reference evidence="1 2" key="1">
    <citation type="submission" date="2024-09" db="EMBL/GenBank/DDBJ databases">
        <title>Genome sequencing and assembly of Phytophthora oleae, isolate VK10A, causative agent of rot of olive drupes.</title>
        <authorList>
            <person name="Conti Taguali S."/>
            <person name="Riolo M."/>
            <person name="La Spada F."/>
            <person name="Cacciola S.O."/>
            <person name="Dionisio G."/>
        </authorList>
    </citation>
    <scope>NUCLEOTIDE SEQUENCE [LARGE SCALE GENOMIC DNA]</scope>
    <source>
        <strain evidence="1 2">VK10A</strain>
    </source>
</reference>
<evidence type="ECO:0000313" key="2">
    <source>
        <dbReference type="Proteomes" id="UP001632037"/>
    </source>
</evidence>
<keyword evidence="2" id="KW-1185">Reference proteome</keyword>
<accession>A0ABD3G4V1</accession>